<evidence type="ECO:0000256" key="1">
    <source>
        <dbReference type="SAM" id="MobiDB-lite"/>
    </source>
</evidence>
<evidence type="ECO:0000313" key="2">
    <source>
        <dbReference type="EMBL" id="CAB0030299.1"/>
    </source>
</evidence>
<dbReference type="Proteomes" id="UP000479190">
    <property type="component" value="Unassembled WGS sequence"/>
</dbReference>
<dbReference type="AlphaFoldDB" id="A0A6H5HYJ8"/>
<protein>
    <submittedName>
        <fullName evidence="2">Uncharacterized protein</fullName>
    </submittedName>
</protein>
<evidence type="ECO:0000313" key="3">
    <source>
        <dbReference type="Proteomes" id="UP000479190"/>
    </source>
</evidence>
<dbReference type="EMBL" id="CADCXV010000449">
    <property type="protein sequence ID" value="CAB0030299.1"/>
    <property type="molecule type" value="Genomic_DNA"/>
</dbReference>
<name>A0A6H5HYJ8_9HYME</name>
<organism evidence="2 3">
    <name type="scientific">Trichogramma brassicae</name>
    <dbReference type="NCBI Taxonomy" id="86971"/>
    <lineage>
        <taxon>Eukaryota</taxon>
        <taxon>Metazoa</taxon>
        <taxon>Ecdysozoa</taxon>
        <taxon>Arthropoda</taxon>
        <taxon>Hexapoda</taxon>
        <taxon>Insecta</taxon>
        <taxon>Pterygota</taxon>
        <taxon>Neoptera</taxon>
        <taxon>Endopterygota</taxon>
        <taxon>Hymenoptera</taxon>
        <taxon>Apocrita</taxon>
        <taxon>Proctotrupomorpha</taxon>
        <taxon>Chalcidoidea</taxon>
        <taxon>Trichogrammatidae</taxon>
        <taxon>Trichogramma</taxon>
    </lineage>
</organism>
<feature type="non-terminal residue" evidence="2">
    <location>
        <position position="198"/>
    </location>
</feature>
<proteinExistence type="predicted"/>
<accession>A0A6H5HYJ8</accession>
<gene>
    <name evidence="2" type="ORF">TBRA_LOCUS2306</name>
</gene>
<reference evidence="2 3" key="1">
    <citation type="submission" date="2020-02" db="EMBL/GenBank/DDBJ databases">
        <authorList>
            <person name="Ferguson B K."/>
        </authorList>
    </citation>
    <scope>NUCLEOTIDE SEQUENCE [LARGE SCALE GENOMIC DNA]</scope>
</reference>
<sequence length="198" mass="22764">MVDSSVHLPFCAQARLVEFEIRKRNPALCSSEARFRRDPKLYEAYSNFMKEYIQLDHMNLYLQDRSAARSFTCRIMDQQLLARTVVEVPCLYTVYIPTIIALVSARPYFPPSVFTDLPLITRLKSFTSKKKQKPGAVPAAPGSKGASRHRPRKTENDYFKKLITTPFAKIRLYKLLSFTRNTITTKRVSDQVSVHLAV</sequence>
<keyword evidence="3" id="KW-1185">Reference proteome</keyword>
<feature type="region of interest" description="Disordered" evidence="1">
    <location>
        <begin position="130"/>
        <end position="152"/>
    </location>
</feature>